<dbReference type="InterPro" id="IPR003399">
    <property type="entry name" value="Mce/MlaD"/>
</dbReference>
<feature type="domain" description="Mce/MlaD" evidence="1">
    <location>
        <begin position="37"/>
        <end position="114"/>
    </location>
</feature>
<evidence type="ECO:0000313" key="3">
    <source>
        <dbReference type="Proteomes" id="UP000477782"/>
    </source>
</evidence>
<dbReference type="NCBIfam" id="TIGR04430">
    <property type="entry name" value="OM_asym_MlaD"/>
    <property type="match status" value="1"/>
</dbReference>
<organism evidence="2 3">
    <name type="scientific">Tabrizicola oligotrophica</name>
    <dbReference type="NCBI Taxonomy" id="2710650"/>
    <lineage>
        <taxon>Bacteria</taxon>
        <taxon>Pseudomonadati</taxon>
        <taxon>Pseudomonadota</taxon>
        <taxon>Alphaproteobacteria</taxon>
        <taxon>Rhodobacterales</taxon>
        <taxon>Paracoccaceae</taxon>
        <taxon>Tabrizicola</taxon>
    </lineage>
</organism>
<dbReference type="EMBL" id="JAAIVJ010000001">
    <property type="protein sequence ID" value="NEY88685.1"/>
    <property type="molecule type" value="Genomic_DNA"/>
</dbReference>
<dbReference type="Proteomes" id="UP000477782">
    <property type="component" value="Unassembled WGS sequence"/>
</dbReference>
<evidence type="ECO:0000313" key="2">
    <source>
        <dbReference type="EMBL" id="NEY88685.1"/>
    </source>
</evidence>
<dbReference type="InterPro" id="IPR030970">
    <property type="entry name" value="ABC_MlaD"/>
</dbReference>
<name>A0A6M0QMT7_9RHOB</name>
<sequence>MAENRAEVLAGAAVLAAALGFLGWSLGGDRLAVGAGSYTLTASFRSVEGIRAGSDVRLAGVKVGTITALRLNPETFYADAVISVDSKLQLPTDSAILISSEGLLGGNFVELVPGGAEEILAPGEEIEDTQGAVSLLNLLMKWIGGSEAESDTTGAATE</sequence>
<dbReference type="AlphaFoldDB" id="A0A6M0QMT7"/>
<dbReference type="Pfam" id="PF02470">
    <property type="entry name" value="MlaD"/>
    <property type="match status" value="1"/>
</dbReference>
<reference evidence="2 3" key="1">
    <citation type="submission" date="2020-02" db="EMBL/GenBank/DDBJ databases">
        <authorList>
            <person name="Chen W.-M."/>
        </authorList>
    </citation>
    <scope>NUCLEOTIDE SEQUENCE [LARGE SCALE GENOMIC DNA]</scope>
    <source>
        <strain evidence="2 3">KMS-5</strain>
    </source>
</reference>
<protein>
    <submittedName>
        <fullName evidence="2">Outer membrane lipid asymmetry maintenance protein MlaD</fullName>
    </submittedName>
</protein>
<dbReference type="PANTHER" id="PTHR33371:SF4">
    <property type="entry name" value="INTERMEMBRANE PHOSPHOLIPID TRANSPORT SYSTEM BINDING PROTEIN MLAD"/>
    <property type="match status" value="1"/>
</dbReference>
<dbReference type="GO" id="GO:0015914">
    <property type="term" value="P:phospholipid transport"/>
    <property type="evidence" value="ECO:0007669"/>
    <property type="project" value="InterPro"/>
</dbReference>
<proteinExistence type="predicted"/>
<dbReference type="RefSeq" id="WP_164622709.1">
    <property type="nucleotide sequence ID" value="NZ_JAAIVJ010000001.1"/>
</dbReference>
<keyword evidence="3" id="KW-1185">Reference proteome</keyword>
<dbReference type="PANTHER" id="PTHR33371">
    <property type="entry name" value="INTERMEMBRANE PHOSPHOLIPID TRANSPORT SYSTEM BINDING PROTEIN MLAD-RELATED"/>
    <property type="match status" value="1"/>
</dbReference>
<gene>
    <name evidence="2" type="primary">mlaD</name>
    <name evidence="2" type="ORF">G4Z14_00090</name>
</gene>
<dbReference type="InterPro" id="IPR052336">
    <property type="entry name" value="MlaD_Phospholipid_Transporter"/>
</dbReference>
<accession>A0A6M0QMT7</accession>
<evidence type="ECO:0000259" key="1">
    <source>
        <dbReference type="Pfam" id="PF02470"/>
    </source>
</evidence>
<comment type="caution">
    <text evidence="2">The sequence shown here is derived from an EMBL/GenBank/DDBJ whole genome shotgun (WGS) entry which is preliminary data.</text>
</comment>